<protein>
    <submittedName>
        <fullName evidence="1">Uncharacterized protein</fullName>
    </submittedName>
</protein>
<sequence>MAARLTRLLSPLRSCSRCASIISPACQPSPMFHRLLISGRHGLLKNWGKWWIQPDSLNALPLTFEFLKRKMFSEGFRLLSGKKLLIGSSVGFTIVNGIINDQSCTIYAWDGQMLHSFVFGFLFPDYHFIDMNLLFARSNVNLDCIKEILVEVPYGLNQRAYSSIILNNNNPDYVTINILQFVYKNVKVEDYKILCLATVEERNTKLHLLGILDGC</sequence>
<reference evidence="1 2" key="1">
    <citation type="submission" date="2023-10" db="EMBL/GenBank/DDBJ databases">
        <title>Chromosome-scale genome assembly provides insights into flower coloration mechanisms of Canna indica.</title>
        <authorList>
            <person name="Li C."/>
        </authorList>
    </citation>
    <scope>NUCLEOTIDE SEQUENCE [LARGE SCALE GENOMIC DNA]</scope>
    <source>
        <tissue evidence="1">Flower</tissue>
    </source>
</reference>
<name>A0AAQ3K6H7_9LILI</name>
<accession>A0AAQ3K6H7</accession>
<dbReference type="EMBL" id="CP136892">
    <property type="protein sequence ID" value="WOL02962.1"/>
    <property type="molecule type" value="Genomic_DNA"/>
</dbReference>
<keyword evidence="2" id="KW-1185">Reference proteome</keyword>
<gene>
    <name evidence="1" type="ORF">Cni_G11681</name>
</gene>
<dbReference type="Proteomes" id="UP001327560">
    <property type="component" value="Chromosome 3"/>
</dbReference>
<proteinExistence type="predicted"/>
<dbReference type="AlphaFoldDB" id="A0AAQ3K6H7"/>
<organism evidence="1 2">
    <name type="scientific">Canna indica</name>
    <name type="common">Indian-shot</name>
    <dbReference type="NCBI Taxonomy" id="4628"/>
    <lineage>
        <taxon>Eukaryota</taxon>
        <taxon>Viridiplantae</taxon>
        <taxon>Streptophyta</taxon>
        <taxon>Embryophyta</taxon>
        <taxon>Tracheophyta</taxon>
        <taxon>Spermatophyta</taxon>
        <taxon>Magnoliopsida</taxon>
        <taxon>Liliopsida</taxon>
        <taxon>Zingiberales</taxon>
        <taxon>Cannaceae</taxon>
        <taxon>Canna</taxon>
    </lineage>
</organism>
<evidence type="ECO:0000313" key="2">
    <source>
        <dbReference type="Proteomes" id="UP001327560"/>
    </source>
</evidence>
<evidence type="ECO:0000313" key="1">
    <source>
        <dbReference type="EMBL" id="WOL02962.1"/>
    </source>
</evidence>